<dbReference type="PROSITE" id="PS00108">
    <property type="entry name" value="PROTEIN_KINASE_ST"/>
    <property type="match status" value="1"/>
</dbReference>
<feature type="region of interest" description="Disordered" evidence="9">
    <location>
        <begin position="377"/>
        <end position="396"/>
    </location>
</feature>
<feature type="region of interest" description="Disordered" evidence="9">
    <location>
        <begin position="325"/>
        <end position="359"/>
    </location>
</feature>
<dbReference type="PROSITE" id="PS50011">
    <property type="entry name" value="PROTEIN_KINASE_DOM"/>
    <property type="match status" value="1"/>
</dbReference>
<feature type="region of interest" description="Disordered" evidence="9">
    <location>
        <begin position="1946"/>
        <end position="2018"/>
    </location>
</feature>
<feature type="domain" description="Protein kinase" evidence="10">
    <location>
        <begin position="1"/>
        <end position="231"/>
    </location>
</feature>
<evidence type="ECO:0000256" key="5">
    <source>
        <dbReference type="ARBA" id="ARBA00022777"/>
    </source>
</evidence>
<dbReference type="SMART" id="SM00220">
    <property type="entry name" value="S_TKc"/>
    <property type="match status" value="1"/>
</dbReference>
<keyword evidence="4" id="KW-0547">Nucleotide-binding</keyword>
<evidence type="ECO:0000256" key="9">
    <source>
        <dbReference type="SAM" id="MobiDB-lite"/>
    </source>
</evidence>
<comment type="caution">
    <text evidence="11">The sequence shown here is derived from an EMBL/GenBank/DDBJ whole genome shotgun (WGS) entry which is preliminary data.</text>
</comment>
<evidence type="ECO:0000256" key="2">
    <source>
        <dbReference type="ARBA" id="ARBA00022527"/>
    </source>
</evidence>
<organism evidence="11 12">
    <name type="scientific">Phrynosoma platyrhinos</name>
    <name type="common">Desert horned lizard</name>
    <dbReference type="NCBI Taxonomy" id="52577"/>
    <lineage>
        <taxon>Eukaryota</taxon>
        <taxon>Metazoa</taxon>
        <taxon>Chordata</taxon>
        <taxon>Craniata</taxon>
        <taxon>Vertebrata</taxon>
        <taxon>Euteleostomi</taxon>
        <taxon>Lepidosauria</taxon>
        <taxon>Squamata</taxon>
        <taxon>Bifurcata</taxon>
        <taxon>Unidentata</taxon>
        <taxon>Episquamata</taxon>
        <taxon>Toxicofera</taxon>
        <taxon>Iguania</taxon>
        <taxon>Phrynosomatidae</taxon>
        <taxon>Phrynosomatinae</taxon>
        <taxon>Phrynosoma</taxon>
    </lineage>
</organism>
<feature type="region of interest" description="Disordered" evidence="9">
    <location>
        <begin position="944"/>
        <end position="1007"/>
    </location>
</feature>
<dbReference type="Proteomes" id="UP000826234">
    <property type="component" value="Unassembled WGS sequence"/>
</dbReference>
<proteinExistence type="predicted"/>
<keyword evidence="2" id="KW-0723">Serine/threonine-protein kinase</keyword>
<evidence type="ECO:0000256" key="1">
    <source>
        <dbReference type="ARBA" id="ARBA00012513"/>
    </source>
</evidence>
<dbReference type="InterPro" id="IPR000719">
    <property type="entry name" value="Prot_kinase_dom"/>
</dbReference>
<feature type="compositionally biased region" description="Polar residues" evidence="9">
    <location>
        <begin position="1279"/>
        <end position="1289"/>
    </location>
</feature>
<feature type="region of interest" description="Disordered" evidence="9">
    <location>
        <begin position="429"/>
        <end position="461"/>
    </location>
</feature>
<keyword evidence="5" id="KW-0418">Kinase</keyword>
<evidence type="ECO:0000256" key="6">
    <source>
        <dbReference type="ARBA" id="ARBA00022840"/>
    </source>
</evidence>
<comment type="catalytic activity">
    <reaction evidence="7">
        <text>L-threonyl-[protein] + ATP = O-phospho-L-threonyl-[protein] + ADP + H(+)</text>
        <dbReference type="Rhea" id="RHEA:46608"/>
        <dbReference type="Rhea" id="RHEA-COMP:11060"/>
        <dbReference type="Rhea" id="RHEA-COMP:11605"/>
        <dbReference type="ChEBI" id="CHEBI:15378"/>
        <dbReference type="ChEBI" id="CHEBI:30013"/>
        <dbReference type="ChEBI" id="CHEBI:30616"/>
        <dbReference type="ChEBI" id="CHEBI:61977"/>
        <dbReference type="ChEBI" id="CHEBI:456216"/>
        <dbReference type="EC" id="2.7.11.1"/>
    </reaction>
</comment>
<dbReference type="PANTHER" id="PTHR13902">
    <property type="entry name" value="SERINE/THREONINE-PROTEIN KINASE WNK WITH NO LYSINE -RELATED"/>
    <property type="match status" value="1"/>
</dbReference>
<feature type="compositionally biased region" description="Low complexity" evidence="9">
    <location>
        <begin position="960"/>
        <end position="996"/>
    </location>
</feature>
<sequence>DRKLSKSERQRFKEEAEMLKGLQHPNIVRFYDSWESTVKGKKCIVLVTELMTSGTLKTYLKRFKVMKIKVLRSWCRQILKGLQFLHTRTPPIIHRDLKCDNIFITGPTGSVKIGDLGLATLKRASFAKSVIGTPEFMAPEMYEEKYDESVDVYAFGMCMLEMATSEYPYSECQNAAQIYRRVTSDYTKEGVKPASFDKVAIPEVKEIIEGCIRQNKDERYAIKDLLNHAFFQEETGVRVELAEEDDGEKIAIKLWLRIEDIKKLKGKYKDNEAIEFSFDLERDVPEDVAQEMVESGYVCEGDHKTMAKAIKDRVSLIKRKREQRQLVREEQEKRKQEEVSQNQQTEQQLQTGAAQQGTKHITPATGVAAIPTISTSVSTQVEPEEPEADQHQQLQYQQPSISVLSDGTIDSGQGSSLFTESCVSSQQTISYGSQHEQSVPPVQASGYAVGQPQPQQPGGYQPSAVLPHGCSMSVCASPLSFPPLYQIPLSAPSTPPSVLSAPLSPSYLRTAPDETFGEKLSKALESVLPMHTASPRKHRRSSLPALFVNPPQSMVHPCVGTPTFPDSQIFFPSVHERPVSFSPPPICPSRVAISQRRKSTSILEAQTCHFQPLLKTGQSLLLQGGSPTGWTPEALVAMSTTAHKSTAEDIQADPTFASSQVLGDYSAEQAPSKDATNLMTQERVYLVGMPYKTQFPEHYDIVSHDSHATEQLLHQASEQRNLQGGTLQSSALEYQTGQTFLARQVQNLRLDSGMNPLLPLSSMSAPMSADATQMNIHPLFVPHSAPAVLTHSGDARTSCVFEFHVQTPTVTVGEGTMLPQRVYRNRRGSADFNQDESLQTTLQPARLQPVTEEQCSYLGPEFMLSRGSSVLQNWPEGSPGYSSDSSQLTSSDTSDFLSPPPSGASLSYGSGLPLPASQLSQKIFPDSQVFFHLPQGISSQQAFSTLVSSGPSPHFAQMPGQPASSGSSTGTSSQLIQQSQQGAQQPVSSQQSGQYQAPQPSVSSGAAPLQPVIQQAQVIPVPQVPAGTQLPVSQPVPIIQGEPQLPMAAPSLPQPSVAPVMPIGSHFLPVGQPLQGPLLPQFSVSQMPIAAPHVSMAQPCFPSLPVSMAAGINQPLLTLATSAAPTAIPVGSTVVPSHHQTLHQPMTQLPNQVLPQLLQPAVQSMGLPATLGQTAEVQLPATDAVYQGFPTRLPTQYTGDSNIASSSVASACLPSAVLSPPLTTDAMAQPGYHAAVVQPYVEQNVLASLGSLGGQVQVPQSASCLAQQVSSASSQQTALETTSGVTQTAPLEPQPGTAVQQQPSQSTPLVSSIDSAHSDVASGLSDCNESVPSSSGRHEGRTTKRHYRRSVRSRSRHEKTARPKLRILNVQNEFILATERDSFVEQVRDIIEKADEMLNEDASGEPEGDQSMGSIQNQKLDEDFKQPDPVSSIPQRIGVPPNSLTQVVHSAGRRFIVSPVPESRLREQKFFTSIPSENELLDVVAASSSHGPGMNLSHSASSLSLQQAFSELKHAQMTEGPSTAPPVFNQDVPAFPSIPTSENGRLLSTSVTAPSVSLPPYTGASLLTTQGVEKVTTGLSLNEELSGSSSPPPVLQSGSDLISGVASSISAPSSLSTASQVASAAGEIVPSSSTPASLTLPQAGVTGPSITISGGIALPVTSQQVGSASAVPSQCQTTVPVSLAQSMVSQSSQLDTSSSVPSLAEMVVVSVLQPRSESENPPEKPQIGITGGIPLPVSVPISSTVPSSMPGSILQPSGVQPPPIPPIVTSSSLAPLAGIVSTPVLPQVPLPGVLPLTQPLANVPAVQQTLIHSHPQPAPLPNLPHTHSIEMDVDTQPKAPGIDDIKTLEEKLRSLFSEHSGAGTVHPSVSLETSLVVETTVMPSLPTTAVAPTKPVAPIASTSIPPTSLTLGPAGLPVMTPVATPGQAGTPSNSVPATCTVSATVKAGTTPSKPPLSRVPGLPVGSELPAGTPSSEQLPPFPGPTLTQSQQPLENLDAQLRRALSPETVPTTSTPACA</sequence>
<feature type="compositionally biased region" description="Basic residues" evidence="9">
    <location>
        <begin position="1343"/>
        <end position="1364"/>
    </location>
</feature>
<feature type="compositionally biased region" description="Low complexity" evidence="9">
    <location>
        <begin position="339"/>
        <end position="358"/>
    </location>
</feature>
<dbReference type="InterPro" id="IPR008271">
    <property type="entry name" value="Ser/Thr_kinase_AS"/>
</dbReference>
<keyword evidence="12" id="KW-1185">Reference proteome</keyword>
<dbReference type="EC" id="2.7.11.1" evidence="1"/>
<name>A0ABQ7SID4_PHRPL</name>
<evidence type="ECO:0000256" key="8">
    <source>
        <dbReference type="ARBA" id="ARBA00048679"/>
    </source>
</evidence>
<feature type="compositionally biased region" description="Polar residues" evidence="9">
    <location>
        <begin position="1297"/>
        <end position="1315"/>
    </location>
</feature>
<comment type="catalytic activity">
    <reaction evidence="8">
        <text>L-seryl-[protein] + ATP = O-phospho-L-seryl-[protein] + ADP + H(+)</text>
        <dbReference type="Rhea" id="RHEA:17989"/>
        <dbReference type="Rhea" id="RHEA-COMP:9863"/>
        <dbReference type="Rhea" id="RHEA-COMP:11604"/>
        <dbReference type="ChEBI" id="CHEBI:15378"/>
        <dbReference type="ChEBI" id="CHEBI:29999"/>
        <dbReference type="ChEBI" id="CHEBI:30616"/>
        <dbReference type="ChEBI" id="CHEBI:83421"/>
        <dbReference type="ChEBI" id="CHEBI:456216"/>
        <dbReference type="EC" id="2.7.11.1"/>
    </reaction>
</comment>
<dbReference type="SUPFAM" id="SSF56112">
    <property type="entry name" value="Protein kinase-like (PK-like)"/>
    <property type="match status" value="1"/>
</dbReference>
<evidence type="ECO:0000259" key="10">
    <source>
        <dbReference type="PROSITE" id="PS50011"/>
    </source>
</evidence>
<dbReference type="Gene3D" id="3.30.200.20">
    <property type="entry name" value="Phosphorylase Kinase, domain 1"/>
    <property type="match status" value="1"/>
</dbReference>
<evidence type="ECO:0000256" key="4">
    <source>
        <dbReference type="ARBA" id="ARBA00022741"/>
    </source>
</evidence>
<feature type="compositionally biased region" description="Polar residues" evidence="9">
    <location>
        <begin position="1325"/>
        <end position="1335"/>
    </location>
</feature>
<feature type="region of interest" description="Disordered" evidence="9">
    <location>
        <begin position="874"/>
        <end position="909"/>
    </location>
</feature>
<evidence type="ECO:0000256" key="7">
    <source>
        <dbReference type="ARBA" id="ARBA00047899"/>
    </source>
</evidence>
<dbReference type="EMBL" id="JAIPUX010005290">
    <property type="protein sequence ID" value="KAH0617069.1"/>
    <property type="molecule type" value="Genomic_DNA"/>
</dbReference>
<dbReference type="InterPro" id="IPR024678">
    <property type="entry name" value="Kinase_OSR1/WNK_CCT"/>
</dbReference>
<evidence type="ECO:0000256" key="3">
    <source>
        <dbReference type="ARBA" id="ARBA00022679"/>
    </source>
</evidence>
<dbReference type="InterPro" id="IPR050588">
    <property type="entry name" value="WNK_Ser-Thr_kinase"/>
</dbReference>
<feature type="non-terminal residue" evidence="11">
    <location>
        <position position="1"/>
    </location>
</feature>
<feature type="compositionally biased region" description="Low complexity" evidence="9">
    <location>
        <begin position="450"/>
        <end position="461"/>
    </location>
</feature>
<keyword evidence="6" id="KW-0067">ATP-binding</keyword>
<evidence type="ECO:0000313" key="12">
    <source>
        <dbReference type="Proteomes" id="UP000826234"/>
    </source>
</evidence>
<accession>A0ABQ7SID4</accession>
<dbReference type="Gene3D" id="3.10.20.90">
    <property type="entry name" value="Phosphatidylinositol 3-kinase Catalytic Subunit, Chain A, domain 1"/>
    <property type="match status" value="1"/>
</dbReference>
<protein>
    <recommendedName>
        <fullName evidence="1">non-specific serine/threonine protein kinase</fullName>
        <ecNumber evidence="1">2.7.11.1</ecNumber>
    </recommendedName>
</protein>
<dbReference type="Pfam" id="PF12202">
    <property type="entry name" value="OSR1_C"/>
    <property type="match status" value="1"/>
</dbReference>
<feature type="compositionally biased region" description="Low complexity" evidence="9">
    <location>
        <begin position="882"/>
        <end position="897"/>
    </location>
</feature>
<dbReference type="InterPro" id="IPR011009">
    <property type="entry name" value="Kinase-like_dom_sf"/>
</dbReference>
<feature type="compositionally biased region" description="Basic and acidic residues" evidence="9">
    <location>
        <begin position="325"/>
        <end position="338"/>
    </location>
</feature>
<dbReference type="Gene3D" id="1.10.510.10">
    <property type="entry name" value="Transferase(Phosphotransferase) domain 1"/>
    <property type="match status" value="1"/>
</dbReference>
<feature type="compositionally biased region" description="Polar residues" evidence="9">
    <location>
        <begin position="2008"/>
        <end position="2018"/>
    </location>
</feature>
<gene>
    <name evidence="11" type="ORF">JD844_028687</name>
</gene>
<reference evidence="11 12" key="1">
    <citation type="journal article" date="2022" name="Gigascience">
        <title>A chromosome-level genome assembly and annotation of the desert horned lizard, Phrynosoma platyrhinos, provides insight into chromosomal rearrangements among reptiles.</title>
        <authorList>
            <person name="Koochekian N."/>
            <person name="Ascanio A."/>
            <person name="Farleigh K."/>
            <person name="Card D.C."/>
            <person name="Schield D.R."/>
            <person name="Castoe T.A."/>
            <person name="Jezkova T."/>
        </authorList>
    </citation>
    <scope>NUCLEOTIDE SEQUENCE [LARGE SCALE GENOMIC DNA]</scope>
    <source>
        <strain evidence="11">NK-2021</strain>
    </source>
</reference>
<evidence type="ECO:0000313" key="11">
    <source>
        <dbReference type="EMBL" id="KAH0617069.1"/>
    </source>
</evidence>
<keyword evidence="3" id="KW-0808">Transferase</keyword>
<feature type="region of interest" description="Disordered" evidence="9">
    <location>
        <begin position="1277"/>
        <end position="1364"/>
    </location>
</feature>
<dbReference type="Pfam" id="PF00069">
    <property type="entry name" value="Pkinase"/>
    <property type="match status" value="1"/>
</dbReference>